<proteinExistence type="predicted"/>
<name>A0A7U2NGT0_FLAPS</name>
<protein>
    <submittedName>
        <fullName evidence="2">Uncharacterized protein</fullName>
    </submittedName>
</protein>
<reference evidence="2 3" key="1">
    <citation type="submission" date="2020-07" db="EMBL/GenBank/DDBJ databases">
        <title>Genomic characterization of Flavobacterium psychrophilum strains.</title>
        <authorList>
            <person name="Castillo D."/>
            <person name="Jorgensen J."/>
            <person name="Middelboe M."/>
        </authorList>
    </citation>
    <scope>NUCLEOTIDE SEQUENCE [LARGE SCALE GENOMIC DNA]</scope>
    <source>
        <strain evidence="2 3">FPS-R7</strain>
    </source>
</reference>
<dbReference type="Proteomes" id="UP000596329">
    <property type="component" value="Chromosome"/>
</dbReference>
<evidence type="ECO:0000313" key="2">
    <source>
        <dbReference type="EMBL" id="QRE04738.1"/>
    </source>
</evidence>
<evidence type="ECO:0000256" key="1">
    <source>
        <dbReference type="SAM" id="MobiDB-lite"/>
    </source>
</evidence>
<evidence type="ECO:0000313" key="3">
    <source>
        <dbReference type="Proteomes" id="UP000596329"/>
    </source>
</evidence>
<accession>A0A7U2NGT0</accession>
<dbReference type="EMBL" id="CP059075">
    <property type="protein sequence ID" value="QRE04738.1"/>
    <property type="molecule type" value="Genomic_DNA"/>
</dbReference>
<sequence length="216" mass="24809">MATQNDSIVSDTVNIPNQTSNEATFTNDEEEVDTIITIKFDELSVSINRLIIYDEEKKIDKIQKDTVEIYAELGETIEGQLISIASDQLTGLRVEQRYETSVTIMNEGPHCDLTDWKHFYSDWKRLKANNSGQFICDKYSEKEYEKFPKISIDDLKQKVKDQCGDEWLKLVEKVKTPTEYPSGVSISRYYLKVTGQRKDNGQTVTKLIIIETPMGC</sequence>
<dbReference type="AlphaFoldDB" id="A0A7U2NGT0"/>
<organism evidence="2 3">
    <name type="scientific">Flavobacterium psychrophilum</name>
    <dbReference type="NCBI Taxonomy" id="96345"/>
    <lineage>
        <taxon>Bacteria</taxon>
        <taxon>Pseudomonadati</taxon>
        <taxon>Bacteroidota</taxon>
        <taxon>Flavobacteriia</taxon>
        <taxon>Flavobacteriales</taxon>
        <taxon>Flavobacteriaceae</taxon>
        <taxon>Flavobacterium</taxon>
    </lineage>
</organism>
<gene>
    <name evidence="2" type="ORF">H0H26_03845</name>
</gene>
<feature type="region of interest" description="Disordered" evidence="1">
    <location>
        <begin position="1"/>
        <end position="21"/>
    </location>
</feature>